<sequence>MERFERAERLKRLPPYLFKEIDRKKAEVKARGVDIIDLGVGDPDLPTPPHIIEVLKKAAEEPGNHRYPSYSGMGGFKEAVAEWYGRRFGVQLDPKTEVVSLIGSKEGIAHFPLAFIDPGDVALVPTPAYPVYHIATMFAGGESYFMPLLKKNDFLPDLDAIPGEVAARARVMFINYPNNPTAAVADRAFFEKVVTFAKDKNLIVCHDAAYTEMGYDGYQPPSFLEVPGAKDVGLEFHSLSKTYNMTGWRIGFAVGNREAVDGLGAIKSNIDSGVFQAVQMAGIEAIAGDQACVDEMRTVYTRRRDLMVKGLEKAGFRLRVPRATFYLWVEVPAGYTSAQVATRLLEEAGLVVTPGNGFGEPGEGYFRIALTQNRQRLAEAIERLQKLNL</sequence>
<dbReference type="AlphaFoldDB" id="A0A653AIE8"/>
<dbReference type="NCBIfam" id="NF006756">
    <property type="entry name" value="PRK09276.1"/>
    <property type="match status" value="1"/>
</dbReference>
<organism evidence="9">
    <name type="scientific">Uncultured Desulfatiglans sp</name>
    <dbReference type="NCBI Taxonomy" id="1748965"/>
    <lineage>
        <taxon>Bacteria</taxon>
        <taxon>Pseudomonadati</taxon>
        <taxon>Thermodesulfobacteriota</taxon>
        <taxon>Desulfobacteria</taxon>
        <taxon>Desulfatiglandales</taxon>
        <taxon>Desulfatiglandaceae</taxon>
        <taxon>Desulfatiglans</taxon>
        <taxon>environmental samples</taxon>
    </lineage>
</organism>
<evidence type="ECO:0000256" key="6">
    <source>
        <dbReference type="ARBA" id="ARBA00051934"/>
    </source>
</evidence>
<dbReference type="InterPro" id="IPR004839">
    <property type="entry name" value="Aminotransferase_I/II_large"/>
</dbReference>
<dbReference type="NCBIfam" id="TIGR03540">
    <property type="entry name" value="DapC_direct"/>
    <property type="match status" value="1"/>
</dbReference>
<dbReference type="InterPro" id="IPR015422">
    <property type="entry name" value="PyrdxlP-dep_Trfase_small"/>
</dbReference>
<dbReference type="GO" id="GO:0010285">
    <property type="term" value="F:L,L-diaminopimelate aminotransferase activity"/>
    <property type="evidence" value="ECO:0007669"/>
    <property type="project" value="UniProtKB-EC"/>
</dbReference>
<proteinExistence type="inferred from homology"/>
<dbReference type="InterPro" id="IPR015421">
    <property type="entry name" value="PyrdxlP-dep_Trfase_major"/>
</dbReference>
<dbReference type="GO" id="GO:0030170">
    <property type="term" value="F:pyridoxal phosphate binding"/>
    <property type="evidence" value="ECO:0007669"/>
    <property type="project" value="InterPro"/>
</dbReference>
<evidence type="ECO:0000256" key="4">
    <source>
        <dbReference type="ARBA" id="ARBA00022679"/>
    </source>
</evidence>
<keyword evidence="5" id="KW-0663">Pyridoxal phosphate</keyword>
<comment type="catalytic activity">
    <reaction evidence="6">
        <text>(2S,6S)-2,6-diaminopimelate + 2-oxoglutarate = (S)-2,3,4,5-tetrahydrodipicolinate + L-glutamate + H2O + H(+)</text>
        <dbReference type="Rhea" id="RHEA:23988"/>
        <dbReference type="ChEBI" id="CHEBI:15377"/>
        <dbReference type="ChEBI" id="CHEBI:15378"/>
        <dbReference type="ChEBI" id="CHEBI:16810"/>
        <dbReference type="ChEBI" id="CHEBI:16845"/>
        <dbReference type="ChEBI" id="CHEBI:29985"/>
        <dbReference type="ChEBI" id="CHEBI:57609"/>
        <dbReference type="EC" id="2.6.1.83"/>
    </reaction>
</comment>
<dbReference type="Gene3D" id="3.90.1150.10">
    <property type="entry name" value="Aspartate Aminotransferase, domain 1"/>
    <property type="match status" value="1"/>
</dbReference>
<comment type="cofactor">
    <cofactor evidence="1 7">
        <name>pyridoxal 5'-phosphate</name>
        <dbReference type="ChEBI" id="CHEBI:597326"/>
    </cofactor>
</comment>
<name>A0A653AIE8_UNCDX</name>
<evidence type="ECO:0000256" key="2">
    <source>
        <dbReference type="ARBA" id="ARBA00004982"/>
    </source>
</evidence>
<dbReference type="EC" id="2.6.1.-" evidence="7"/>
<dbReference type="EMBL" id="UPXX01000032">
    <property type="protein sequence ID" value="VBB47546.1"/>
    <property type="molecule type" value="Genomic_DNA"/>
</dbReference>
<feature type="domain" description="Aminotransferase class I/classII large" evidence="8">
    <location>
        <begin position="34"/>
        <end position="384"/>
    </location>
</feature>
<dbReference type="InterPro" id="IPR015424">
    <property type="entry name" value="PyrdxlP-dep_Trfase"/>
</dbReference>
<evidence type="ECO:0000259" key="8">
    <source>
        <dbReference type="Pfam" id="PF00155"/>
    </source>
</evidence>
<gene>
    <name evidence="9" type="primary">dapL</name>
    <name evidence="9" type="ORF">TRIP_B50361</name>
</gene>
<reference evidence="9" key="1">
    <citation type="submission" date="2018-07" db="EMBL/GenBank/DDBJ databases">
        <authorList>
            <consortium name="Genoscope - CEA"/>
            <person name="William W."/>
        </authorList>
    </citation>
    <scope>NUCLEOTIDE SEQUENCE</scope>
    <source>
        <strain evidence="9">IK1</strain>
    </source>
</reference>
<evidence type="ECO:0000256" key="1">
    <source>
        <dbReference type="ARBA" id="ARBA00001933"/>
    </source>
</evidence>
<dbReference type="PANTHER" id="PTHR42832:SF3">
    <property type="entry name" value="L-GLUTAMINE--4-(METHYLSULFANYL)-2-OXOBUTANOATE AMINOTRANSFERASE"/>
    <property type="match status" value="1"/>
</dbReference>
<dbReference type="SUPFAM" id="SSF53383">
    <property type="entry name" value="PLP-dependent transferases"/>
    <property type="match status" value="1"/>
</dbReference>
<dbReference type="InterPro" id="IPR019881">
    <property type="entry name" value="DAP-NH2Trfase_DapL_Desulfo"/>
</dbReference>
<dbReference type="CDD" id="cd00609">
    <property type="entry name" value="AAT_like"/>
    <property type="match status" value="1"/>
</dbReference>
<dbReference type="UniPathway" id="UPA00034">
    <property type="reaction ID" value="UER00466"/>
</dbReference>
<dbReference type="HAMAP" id="MF_01642">
    <property type="entry name" value="DapL_aminotrans_1"/>
    <property type="match status" value="1"/>
</dbReference>
<evidence type="ECO:0000256" key="5">
    <source>
        <dbReference type="ARBA" id="ARBA00022898"/>
    </source>
</evidence>
<dbReference type="PROSITE" id="PS00105">
    <property type="entry name" value="AA_TRANSFER_CLASS_1"/>
    <property type="match status" value="1"/>
</dbReference>
<dbReference type="InterPro" id="IPR004838">
    <property type="entry name" value="NHTrfase_class1_PyrdxlP-BS"/>
</dbReference>
<evidence type="ECO:0000313" key="9">
    <source>
        <dbReference type="EMBL" id="VBB47546.1"/>
    </source>
</evidence>
<evidence type="ECO:0000256" key="3">
    <source>
        <dbReference type="ARBA" id="ARBA00022576"/>
    </source>
</evidence>
<keyword evidence="3 7" id="KW-0032">Aminotransferase</keyword>
<protein>
    <recommendedName>
        <fullName evidence="7">Aminotransferase</fullName>
        <ecNumber evidence="7">2.6.1.-</ecNumber>
    </recommendedName>
</protein>
<dbReference type="GO" id="GO:0009089">
    <property type="term" value="P:lysine biosynthetic process via diaminopimelate"/>
    <property type="evidence" value="ECO:0007669"/>
    <property type="project" value="UniProtKB-UniPathway"/>
</dbReference>
<dbReference type="PANTHER" id="PTHR42832">
    <property type="entry name" value="AMINO ACID AMINOTRANSFERASE"/>
    <property type="match status" value="1"/>
</dbReference>
<evidence type="ECO:0000256" key="7">
    <source>
        <dbReference type="RuleBase" id="RU000481"/>
    </source>
</evidence>
<accession>A0A653AIE8</accession>
<comment type="similarity">
    <text evidence="7">Belongs to the class-I pyridoxal-phosphate-dependent aminotransferase family.</text>
</comment>
<keyword evidence="4 7" id="KW-0808">Transferase</keyword>
<dbReference type="InterPro" id="IPR050881">
    <property type="entry name" value="LL-DAP_aminotransferase"/>
</dbReference>
<dbReference type="InterPro" id="IPR019942">
    <property type="entry name" value="DapL/ALD1"/>
</dbReference>
<comment type="pathway">
    <text evidence="2">Amino-acid biosynthesis; L-lysine biosynthesis via DAP pathway; LL-2,6-diaminopimelate from (S)-tetrahydrodipicolinate (aminotransferase route): step 1/1.</text>
</comment>
<dbReference type="Pfam" id="PF00155">
    <property type="entry name" value="Aminotran_1_2"/>
    <property type="match status" value="1"/>
</dbReference>
<dbReference type="Gene3D" id="3.40.640.10">
    <property type="entry name" value="Type I PLP-dependent aspartate aminotransferase-like (Major domain)"/>
    <property type="match status" value="1"/>
</dbReference>